<accession>A0A9P7VH32</accession>
<proteinExistence type="predicted"/>
<reference evidence="2" key="1">
    <citation type="submission" date="2020-11" db="EMBL/GenBank/DDBJ databases">
        <title>Adaptations for nitrogen fixation in a non-lichenized fungal sporocarp promotes dispersal by wood-feeding termites.</title>
        <authorList>
            <consortium name="DOE Joint Genome Institute"/>
            <person name="Koch R.A."/>
            <person name="Yoon G."/>
            <person name="Arayal U."/>
            <person name="Lail K."/>
            <person name="Amirebrahimi M."/>
            <person name="Labutti K."/>
            <person name="Lipzen A."/>
            <person name="Riley R."/>
            <person name="Barry K."/>
            <person name="Henrissat B."/>
            <person name="Grigoriev I.V."/>
            <person name="Herr J.R."/>
            <person name="Aime M.C."/>
        </authorList>
    </citation>
    <scope>NUCLEOTIDE SEQUENCE</scope>
    <source>
        <strain evidence="2">MCA 3950</strain>
    </source>
</reference>
<comment type="caution">
    <text evidence="2">The sequence shown here is derived from an EMBL/GenBank/DDBJ whole genome shotgun (WGS) entry which is preliminary data.</text>
</comment>
<evidence type="ECO:0000313" key="2">
    <source>
        <dbReference type="EMBL" id="KAG7439844.1"/>
    </source>
</evidence>
<feature type="region of interest" description="Disordered" evidence="1">
    <location>
        <begin position="55"/>
        <end position="75"/>
    </location>
</feature>
<dbReference type="Proteomes" id="UP000812287">
    <property type="component" value="Unassembled WGS sequence"/>
</dbReference>
<dbReference type="OrthoDB" id="3232670at2759"/>
<feature type="compositionally biased region" description="Polar residues" evidence="1">
    <location>
        <begin position="297"/>
        <end position="316"/>
    </location>
</feature>
<name>A0A9P7VH32_9AGAR</name>
<dbReference type="AlphaFoldDB" id="A0A9P7VH32"/>
<feature type="compositionally biased region" description="Low complexity" evidence="1">
    <location>
        <begin position="186"/>
        <end position="205"/>
    </location>
</feature>
<gene>
    <name evidence="2" type="ORF">BT62DRAFT_686885</name>
</gene>
<keyword evidence="3" id="KW-1185">Reference proteome</keyword>
<protein>
    <submittedName>
        <fullName evidence="2">Uncharacterized protein</fullName>
    </submittedName>
</protein>
<sequence>MPGPMSTPDPISHASVSLFNESYNSVHQPCVYFLTLRALPSTAPYAPMTSARSMYAAPESGSPSTSSAPSALTAKNKVQRKYRIPQLLRSTSYISNTLSDFSISVSLSSHPRTSAKAFSVISQLVQRRRQQSTDAFLARVMPSPSAQSFSSPCPFSPEHRLRQLDKLQRVLGEEIPLELVLGPSAYPSSISLPSHSPTSRSISQPRLPDNAPPSHNPDDHSHLRRMSFQPDTPPSRAVPEPWLAHAPPSDNPRHPRRRQSTSLALGSEPSSPLDHHHRSQSSPAFQPMHAHGLRPSLSISTQDSPDNDHTSLNSIPASVHSHSKSSPADPFSPTSISPAESRPFMSLSHIDSECGSGAIVPNEANDTRHPRELSWDMFTPTFPPPRPDTPFLSSCVVEGDDGGDDEVHLGIKKERRQGWSGQWNCDDMREVIQRLRDLR</sequence>
<feature type="compositionally biased region" description="Polar residues" evidence="1">
    <location>
        <begin position="260"/>
        <end position="270"/>
    </location>
</feature>
<evidence type="ECO:0000256" key="1">
    <source>
        <dbReference type="SAM" id="MobiDB-lite"/>
    </source>
</evidence>
<dbReference type="RefSeq" id="XP_043033344.1">
    <property type="nucleotide sequence ID" value="XM_043181871.1"/>
</dbReference>
<dbReference type="EMBL" id="MU250582">
    <property type="protein sequence ID" value="KAG7439844.1"/>
    <property type="molecule type" value="Genomic_DNA"/>
</dbReference>
<organism evidence="2 3">
    <name type="scientific">Guyanagaster necrorhizus</name>
    <dbReference type="NCBI Taxonomy" id="856835"/>
    <lineage>
        <taxon>Eukaryota</taxon>
        <taxon>Fungi</taxon>
        <taxon>Dikarya</taxon>
        <taxon>Basidiomycota</taxon>
        <taxon>Agaricomycotina</taxon>
        <taxon>Agaricomycetes</taxon>
        <taxon>Agaricomycetidae</taxon>
        <taxon>Agaricales</taxon>
        <taxon>Marasmiineae</taxon>
        <taxon>Physalacriaceae</taxon>
        <taxon>Guyanagaster</taxon>
    </lineage>
</organism>
<evidence type="ECO:0000313" key="3">
    <source>
        <dbReference type="Proteomes" id="UP000812287"/>
    </source>
</evidence>
<dbReference type="GeneID" id="66104167"/>
<feature type="compositionally biased region" description="Low complexity" evidence="1">
    <location>
        <begin position="56"/>
        <end position="71"/>
    </location>
</feature>
<feature type="region of interest" description="Disordered" evidence="1">
    <location>
        <begin position="186"/>
        <end position="340"/>
    </location>
</feature>